<evidence type="ECO:0000256" key="1">
    <source>
        <dbReference type="SAM" id="MobiDB-lite"/>
    </source>
</evidence>
<evidence type="ECO:0000313" key="3">
    <source>
        <dbReference type="Proteomes" id="UP001465976"/>
    </source>
</evidence>
<gene>
    <name evidence="2" type="ORF">V5O48_013214</name>
</gene>
<proteinExistence type="predicted"/>
<evidence type="ECO:0008006" key="4">
    <source>
        <dbReference type="Google" id="ProtNLM"/>
    </source>
</evidence>
<sequence>MTIAELLTRSEFALEKLSITPRKYLELNTVVRSCHYPLPIKTSLASLQLGADSTEKEHRCISNRVYSLFRDDTDFDESMGMASEEVLEEECGEEGDIETDEEEQAVEQTLTNPNALRISALPTPAPGIAQNRSSSAPSSSASALPASANTQRSASASGLSDPDPPTPFNSGLGSSSLTNVSSSNPRVKQNVAILKRNAQQAAAVDVTNPIWTTPWEDQVDSGLPTIYNFERTTRIFELVTEVFADNNDGRPPTPLSLRGVTIQELASKLRMVILRCVFNKDFGQLLNLDREFRLVDEDGTSVSSGNGVETEVFHTLFHSYFVDRAGEFFAPLTDVYATLAAVNGSSSQWMSVEQKQDWSVLGALCAMSLIYGRGTDPLNPLLLIYLINDCDLKSLHSDLVLRLDPQLHHTLKTWKQTSHLDNVSSFAGHFTSFHDIQVSTLRTRTPVQHNTLGWEMLHNTVIGSRTVEHPAFSHFLKGFRLPCARGYDLTQIARAFQGGPENFVSKVYANYIAQYSDLALSHISRLQPETESALTNALSANASLEATNFEELFKDFLQERGYPSLDLMEEIKGRFNPVVNLDGIFDETFRLRMFCWATTGAPLANTDGVSIKVILVEDSDAEYRSNLPSEQVQSNLNAGVCKFRTCARQVRIPASFLIHLLSTSRDAEVLSSGGSTGIDPLLTQTGAGSSGLTIRETLHHWLLASILDNIGQNNVA</sequence>
<dbReference type="EMBL" id="JBAHYK010001263">
    <property type="protein sequence ID" value="KAL0568763.1"/>
    <property type="molecule type" value="Genomic_DNA"/>
</dbReference>
<dbReference type="Proteomes" id="UP001465976">
    <property type="component" value="Unassembled WGS sequence"/>
</dbReference>
<feature type="compositionally biased region" description="Polar residues" evidence="1">
    <location>
        <begin position="149"/>
        <end position="158"/>
    </location>
</feature>
<name>A0ABR3F0V2_9AGAR</name>
<feature type="compositionally biased region" description="Acidic residues" evidence="1">
    <location>
        <begin position="85"/>
        <end position="105"/>
    </location>
</feature>
<organism evidence="2 3">
    <name type="scientific">Marasmius crinis-equi</name>
    <dbReference type="NCBI Taxonomy" id="585013"/>
    <lineage>
        <taxon>Eukaryota</taxon>
        <taxon>Fungi</taxon>
        <taxon>Dikarya</taxon>
        <taxon>Basidiomycota</taxon>
        <taxon>Agaricomycotina</taxon>
        <taxon>Agaricomycetes</taxon>
        <taxon>Agaricomycetidae</taxon>
        <taxon>Agaricales</taxon>
        <taxon>Marasmiineae</taxon>
        <taxon>Marasmiaceae</taxon>
        <taxon>Marasmius</taxon>
    </lineage>
</organism>
<protein>
    <recommendedName>
        <fullName evidence="4">HECT domain-containing protein</fullName>
    </recommendedName>
</protein>
<keyword evidence="3" id="KW-1185">Reference proteome</keyword>
<comment type="caution">
    <text evidence="2">The sequence shown here is derived from an EMBL/GenBank/DDBJ whole genome shotgun (WGS) entry which is preliminary data.</text>
</comment>
<feature type="compositionally biased region" description="Low complexity" evidence="1">
    <location>
        <begin position="133"/>
        <end position="148"/>
    </location>
</feature>
<reference evidence="2 3" key="1">
    <citation type="submission" date="2024-02" db="EMBL/GenBank/DDBJ databases">
        <title>A draft genome for the cacao thread blight pathogen Marasmius crinis-equi.</title>
        <authorList>
            <person name="Cohen S.P."/>
            <person name="Baruah I.K."/>
            <person name="Amoako-Attah I."/>
            <person name="Bukari Y."/>
            <person name="Meinhardt L.W."/>
            <person name="Bailey B.A."/>
        </authorList>
    </citation>
    <scope>NUCLEOTIDE SEQUENCE [LARGE SCALE GENOMIC DNA]</scope>
    <source>
        <strain evidence="2 3">GH-76</strain>
    </source>
</reference>
<feature type="region of interest" description="Disordered" evidence="1">
    <location>
        <begin position="85"/>
        <end position="183"/>
    </location>
</feature>
<feature type="compositionally biased region" description="Low complexity" evidence="1">
    <location>
        <begin position="169"/>
        <end position="183"/>
    </location>
</feature>
<evidence type="ECO:0000313" key="2">
    <source>
        <dbReference type="EMBL" id="KAL0568763.1"/>
    </source>
</evidence>
<accession>A0ABR3F0V2</accession>